<dbReference type="AlphaFoldDB" id="W2S8H8"/>
<evidence type="ECO:0000313" key="3">
    <source>
        <dbReference type="Proteomes" id="UP000030752"/>
    </source>
</evidence>
<feature type="region of interest" description="Disordered" evidence="1">
    <location>
        <begin position="170"/>
        <end position="336"/>
    </location>
</feature>
<feature type="compositionally biased region" description="Polar residues" evidence="1">
    <location>
        <begin position="802"/>
        <end position="821"/>
    </location>
</feature>
<feature type="compositionally biased region" description="Polar residues" evidence="1">
    <location>
        <begin position="467"/>
        <end position="481"/>
    </location>
</feature>
<dbReference type="GeneID" id="19977139"/>
<feature type="compositionally biased region" description="Low complexity" evidence="1">
    <location>
        <begin position="495"/>
        <end position="520"/>
    </location>
</feature>
<organism evidence="2 3">
    <name type="scientific">Cyphellophora europaea (strain CBS 101466)</name>
    <name type="common">Phialophora europaea</name>
    <dbReference type="NCBI Taxonomy" id="1220924"/>
    <lineage>
        <taxon>Eukaryota</taxon>
        <taxon>Fungi</taxon>
        <taxon>Dikarya</taxon>
        <taxon>Ascomycota</taxon>
        <taxon>Pezizomycotina</taxon>
        <taxon>Eurotiomycetes</taxon>
        <taxon>Chaetothyriomycetidae</taxon>
        <taxon>Chaetothyriales</taxon>
        <taxon>Cyphellophoraceae</taxon>
        <taxon>Cyphellophora</taxon>
    </lineage>
</organism>
<evidence type="ECO:0000313" key="2">
    <source>
        <dbReference type="EMBL" id="ETN44925.1"/>
    </source>
</evidence>
<feature type="compositionally biased region" description="Polar residues" evidence="1">
    <location>
        <begin position="540"/>
        <end position="571"/>
    </location>
</feature>
<proteinExistence type="predicted"/>
<dbReference type="VEuPathDB" id="FungiDB:HMPREF1541_09800"/>
<feature type="region of interest" description="Disordered" evidence="1">
    <location>
        <begin position="716"/>
        <end position="737"/>
    </location>
</feature>
<accession>W2S8H8</accession>
<feature type="compositionally biased region" description="Basic and acidic residues" evidence="1">
    <location>
        <begin position="209"/>
        <end position="234"/>
    </location>
</feature>
<feature type="region of interest" description="Disordered" evidence="1">
    <location>
        <begin position="797"/>
        <end position="864"/>
    </location>
</feature>
<dbReference type="InParanoid" id="W2S8H8"/>
<feature type="compositionally biased region" description="Polar residues" evidence="1">
    <location>
        <begin position="593"/>
        <end position="623"/>
    </location>
</feature>
<protein>
    <submittedName>
        <fullName evidence="2">Uncharacterized protein</fullName>
    </submittedName>
</protein>
<feature type="compositionally biased region" description="Basic and acidic residues" evidence="1">
    <location>
        <begin position="260"/>
        <end position="272"/>
    </location>
</feature>
<dbReference type="HOGENOM" id="CLU_331494_0_0_1"/>
<dbReference type="Proteomes" id="UP000030752">
    <property type="component" value="Unassembled WGS sequence"/>
</dbReference>
<sequence length="864" mass="94919">MPSLRNITCQVVWPEGTPFKEVATTYGDGIVETFIPIPASKPQKFSIRVRSKGYIYDGLAVIVFIDGVYQCNRNRINLVRPKKGQPVKRTEIDFRLRQEEKKLDKREYFLGSDWRFDDYNTVGDLNNDVTEQAFQGLGTIDVVVLRCCPRPADAAAPDDYASGAESDVLGNKLTEDDFPPPTAAKPAKDSGAASREKGSKCKPAGGGDKGGKGKDEAGGQKTDKGSKRGEEKPKPAPTGEAFSDSDSDNDDTSIPAVDGPADRMHRHDDFYHNPHWPGPAHSDRYGYYDQPPHPRSPPPHSEKHVHFDYGQLPEYPAPPDQRYSDHGDLPHRSHYTRGLSQHAGYGYEANPGYDARHRYPPHPAVHCSYTPPGGVQSAHPRIPLPVPPYGYPSQAGVPRHPNRAWWSQQGQHMGYGGPHQHGQQSHQSPSQQNSWVWDQTAMKWVPAAEPPTTEHYNGWSWDQTKQAWVASSSSERSQVDPSKSKGVGEKTGDPGNNYSNTSSTNDNNGTNSGWGNNDSSKNTAWSKNNEDKADDDGNKSSDSWNQDNNGNTSWGSDNKDSNTANDANSGWETAGSGGWGDDKKDEPSGGGSSNNTQDDWGNRSMQSTQNDTSHQGGAATSTEEAPRTYHGPYGAYHGPKLAVEPYGDLPWIADEPPRYDIPDSIAKSIGLSKQVQRGRGYNYYKRHRKPIYIDTIEEPYARFVFKYRTRDKLPRGFDQQEGLEPTPDAITQGLQDQKKEDLIAELQRWRMAYGDKAPKATFDSTKIGGRSEDIQAWNADPPARSYIKYSLPGHFPADESNSKTNTAGGANGSMNGDTGSANDNWSSNNNTTSSGNGTTDGNDCSTGNSGSSWDSQPQAPKHGW</sequence>
<evidence type="ECO:0000256" key="1">
    <source>
        <dbReference type="SAM" id="MobiDB-lite"/>
    </source>
</evidence>
<dbReference type="RefSeq" id="XP_008712695.1">
    <property type="nucleotide sequence ID" value="XM_008714473.1"/>
</dbReference>
<dbReference type="STRING" id="1220924.W2S8H8"/>
<feature type="compositionally biased region" description="Basic and acidic residues" evidence="1">
    <location>
        <begin position="528"/>
        <end position="539"/>
    </location>
</feature>
<dbReference type="eggNOG" id="ENOG502SPHS">
    <property type="taxonomic scope" value="Eukaryota"/>
</dbReference>
<feature type="compositionally biased region" description="Polar residues" evidence="1">
    <location>
        <begin position="844"/>
        <end position="858"/>
    </location>
</feature>
<gene>
    <name evidence="2" type="ORF">HMPREF1541_09800</name>
</gene>
<feature type="compositionally biased region" description="Low complexity" evidence="1">
    <location>
        <begin position="822"/>
        <end position="843"/>
    </location>
</feature>
<name>W2S8H8_CYPE1</name>
<feature type="compositionally biased region" description="Low complexity" evidence="1">
    <location>
        <begin position="420"/>
        <end position="434"/>
    </location>
</feature>
<reference evidence="2 3" key="1">
    <citation type="submission" date="2013-03" db="EMBL/GenBank/DDBJ databases">
        <title>The Genome Sequence of Phialophora europaea CBS 101466.</title>
        <authorList>
            <consortium name="The Broad Institute Genomics Platform"/>
            <person name="Cuomo C."/>
            <person name="de Hoog S."/>
            <person name="Gorbushina A."/>
            <person name="Walker B."/>
            <person name="Young S.K."/>
            <person name="Zeng Q."/>
            <person name="Gargeya S."/>
            <person name="Fitzgerald M."/>
            <person name="Haas B."/>
            <person name="Abouelleil A."/>
            <person name="Allen A.W."/>
            <person name="Alvarado L."/>
            <person name="Arachchi H.M."/>
            <person name="Berlin A.M."/>
            <person name="Chapman S.B."/>
            <person name="Gainer-Dewar J."/>
            <person name="Goldberg J."/>
            <person name="Griggs A."/>
            <person name="Gujja S."/>
            <person name="Hansen M."/>
            <person name="Howarth C."/>
            <person name="Imamovic A."/>
            <person name="Ireland A."/>
            <person name="Larimer J."/>
            <person name="McCowan C."/>
            <person name="Murphy C."/>
            <person name="Pearson M."/>
            <person name="Poon T.W."/>
            <person name="Priest M."/>
            <person name="Roberts A."/>
            <person name="Saif S."/>
            <person name="Shea T."/>
            <person name="Sisk P."/>
            <person name="Sykes S."/>
            <person name="Wortman J."/>
            <person name="Nusbaum C."/>
            <person name="Birren B."/>
        </authorList>
    </citation>
    <scope>NUCLEOTIDE SEQUENCE [LARGE SCALE GENOMIC DNA]</scope>
    <source>
        <strain evidence="2 3">CBS 101466</strain>
    </source>
</reference>
<feature type="compositionally biased region" description="Basic and acidic residues" evidence="1">
    <location>
        <begin position="482"/>
        <end position="492"/>
    </location>
</feature>
<dbReference type="EMBL" id="KB822713">
    <property type="protein sequence ID" value="ETN44925.1"/>
    <property type="molecule type" value="Genomic_DNA"/>
</dbReference>
<feature type="region of interest" description="Disordered" evidence="1">
    <location>
        <begin position="467"/>
        <end position="633"/>
    </location>
</feature>
<keyword evidence="3" id="KW-1185">Reference proteome</keyword>
<feature type="region of interest" description="Disordered" evidence="1">
    <location>
        <begin position="408"/>
        <end position="434"/>
    </location>
</feature>
<dbReference type="OrthoDB" id="5423516at2759"/>
<feature type="compositionally biased region" description="Basic and acidic residues" evidence="1">
    <location>
        <begin position="322"/>
        <end position="331"/>
    </location>
</feature>